<dbReference type="STRING" id="933084.A0A067PNI5"/>
<keyword evidence="2" id="KW-0067">ATP-binding</keyword>
<evidence type="ECO:0000313" key="4">
    <source>
        <dbReference type="EMBL" id="KDQ55365.1"/>
    </source>
</evidence>
<evidence type="ECO:0000313" key="5">
    <source>
        <dbReference type="Proteomes" id="UP000027265"/>
    </source>
</evidence>
<evidence type="ECO:0000259" key="3">
    <source>
        <dbReference type="PROSITE" id="PS50011"/>
    </source>
</evidence>
<dbReference type="PANTHER" id="PTHR44329:SF298">
    <property type="entry name" value="MIXED LINEAGE KINASE DOMAIN-LIKE PROTEIN"/>
    <property type="match status" value="1"/>
</dbReference>
<dbReference type="EMBL" id="KL197725">
    <property type="protein sequence ID" value="KDQ55365.1"/>
    <property type="molecule type" value="Genomic_DNA"/>
</dbReference>
<dbReference type="Gene3D" id="1.10.510.10">
    <property type="entry name" value="Transferase(Phosphotransferase) domain 1"/>
    <property type="match status" value="1"/>
</dbReference>
<dbReference type="Proteomes" id="UP000027265">
    <property type="component" value="Unassembled WGS sequence"/>
</dbReference>
<dbReference type="SUPFAM" id="SSF56112">
    <property type="entry name" value="Protein kinase-like (PK-like)"/>
    <property type="match status" value="1"/>
</dbReference>
<dbReference type="InterPro" id="IPR011009">
    <property type="entry name" value="Kinase-like_dom_sf"/>
</dbReference>
<name>A0A067PNI5_9AGAM</name>
<reference evidence="5" key="1">
    <citation type="journal article" date="2014" name="Proc. Natl. Acad. Sci. U.S.A.">
        <title>Extensive sampling of basidiomycete genomes demonstrates inadequacy of the white-rot/brown-rot paradigm for wood decay fungi.</title>
        <authorList>
            <person name="Riley R."/>
            <person name="Salamov A.A."/>
            <person name="Brown D.W."/>
            <person name="Nagy L.G."/>
            <person name="Floudas D."/>
            <person name="Held B.W."/>
            <person name="Levasseur A."/>
            <person name="Lombard V."/>
            <person name="Morin E."/>
            <person name="Otillar R."/>
            <person name="Lindquist E.A."/>
            <person name="Sun H."/>
            <person name="LaButti K.M."/>
            <person name="Schmutz J."/>
            <person name="Jabbour D."/>
            <person name="Luo H."/>
            <person name="Baker S.E."/>
            <person name="Pisabarro A.G."/>
            <person name="Walton J.D."/>
            <person name="Blanchette R.A."/>
            <person name="Henrissat B."/>
            <person name="Martin F."/>
            <person name="Cullen D."/>
            <person name="Hibbett D.S."/>
            <person name="Grigoriev I.V."/>
        </authorList>
    </citation>
    <scope>NUCLEOTIDE SEQUENCE [LARGE SCALE GENOMIC DNA]</scope>
    <source>
        <strain evidence="5">MUCL 33604</strain>
    </source>
</reference>
<dbReference type="InParanoid" id="A0A067PNI5"/>
<protein>
    <recommendedName>
        <fullName evidence="3">Protein kinase domain-containing protein</fullName>
    </recommendedName>
</protein>
<dbReference type="InterPro" id="IPR051681">
    <property type="entry name" value="Ser/Thr_Kinases-Pseudokinases"/>
</dbReference>
<dbReference type="OrthoDB" id="538607at2759"/>
<keyword evidence="5" id="KW-1185">Reference proteome</keyword>
<evidence type="ECO:0000256" key="1">
    <source>
        <dbReference type="ARBA" id="ARBA00022741"/>
    </source>
</evidence>
<organism evidence="4 5">
    <name type="scientific">Jaapia argillacea MUCL 33604</name>
    <dbReference type="NCBI Taxonomy" id="933084"/>
    <lineage>
        <taxon>Eukaryota</taxon>
        <taxon>Fungi</taxon>
        <taxon>Dikarya</taxon>
        <taxon>Basidiomycota</taxon>
        <taxon>Agaricomycotina</taxon>
        <taxon>Agaricomycetes</taxon>
        <taxon>Agaricomycetidae</taxon>
        <taxon>Jaapiales</taxon>
        <taxon>Jaapiaceae</taxon>
        <taxon>Jaapia</taxon>
    </lineage>
</organism>
<feature type="domain" description="Protein kinase" evidence="3">
    <location>
        <begin position="23"/>
        <end position="289"/>
    </location>
</feature>
<dbReference type="PROSITE" id="PS50011">
    <property type="entry name" value="PROTEIN_KINASE_DOM"/>
    <property type="match status" value="1"/>
</dbReference>
<dbReference type="InterPro" id="IPR000719">
    <property type="entry name" value="Prot_kinase_dom"/>
</dbReference>
<gene>
    <name evidence="4" type="ORF">JAAARDRAFT_133826</name>
</gene>
<dbReference type="AlphaFoldDB" id="A0A067PNI5"/>
<dbReference type="PANTHER" id="PTHR44329">
    <property type="entry name" value="SERINE/THREONINE-PROTEIN KINASE TNNI3K-RELATED"/>
    <property type="match status" value="1"/>
</dbReference>
<evidence type="ECO:0000256" key="2">
    <source>
        <dbReference type="ARBA" id="ARBA00022840"/>
    </source>
</evidence>
<dbReference type="HOGENOM" id="CLU_000288_7_18_1"/>
<dbReference type="Pfam" id="PF07714">
    <property type="entry name" value="PK_Tyr_Ser-Thr"/>
    <property type="match status" value="1"/>
</dbReference>
<dbReference type="GO" id="GO:0004674">
    <property type="term" value="F:protein serine/threonine kinase activity"/>
    <property type="evidence" value="ECO:0007669"/>
    <property type="project" value="TreeGrafter"/>
</dbReference>
<dbReference type="GO" id="GO:0005524">
    <property type="term" value="F:ATP binding"/>
    <property type="evidence" value="ECO:0007669"/>
    <property type="project" value="UniProtKB-KW"/>
</dbReference>
<accession>A0A067PNI5</accession>
<proteinExistence type="predicted"/>
<keyword evidence="1" id="KW-0547">Nucleotide-binding</keyword>
<dbReference type="InterPro" id="IPR001245">
    <property type="entry name" value="Ser-Thr/Tyr_kinase_cat_dom"/>
</dbReference>
<sequence>MSTSWCTHGPRHGTRSGAPARLCSLAPLAILGSLSNVSTEQRAQPLILVQTSLRRVVQSSLLNIVADTCFRVCIQKLLMELRTWRHLRHPNIGHFLGLTWHWHSIPSIVYARHENGNINEYLERNPEIDPFPLLVEIASALSYMHSLSPPVVHGGLKASNILVSESGRPLLVDFGLRIVVHDSRFGTEFSHRWIAPESFNPQACTRRPAIDVYSFGMTILEVLTGLVPFSDLRSCFQVIINILHEVRPCRPRDEDTRTRITDDTWNLLQSCWQHAPEDRPSIDTVRAWLELQILIQDM</sequence>